<dbReference type="RefSeq" id="WP_009521700.1">
    <property type="nucleotide sequence ID" value="NZ_LQQU01000034.1"/>
</dbReference>
<accession>A0A165F173</accession>
<dbReference type="STRING" id="1452487.AVW16_01260"/>
<evidence type="ECO:0008006" key="3">
    <source>
        <dbReference type="Google" id="ProtNLM"/>
    </source>
</evidence>
<dbReference type="OrthoDB" id="564699at2"/>
<dbReference type="AlphaFoldDB" id="A0A165F173"/>
<dbReference type="Proteomes" id="UP000076625">
    <property type="component" value="Unassembled WGS sequence"/>
</dbReference>
<dbReference type="Pfam" id="PF10983">
    <property type="entry name" value="DUF2793"/>
    <property type="match status" value="1"/>
</dbReference>
<evidence type="ECO:0000313" key="2">
    <source>
        <dbReference type="Proteomes" id="UP000076625"/>
    </source>
</evidence>
<gene>
    <name evidence="1" type="ORF">AVW16_01260</name>
</gene>
<dbReference type="InterPro" id="IPR021251">
    <property type="entry name" value="DUF2793"/>
</dbReference>
<proteinExistence type="predicted"/>
<dbReference type="EMBL" id="LQQU01000034">
    <property type="protein sequence ID" value="KZE29579.1"/>
    <property type="molecule type" value="Genomic_DNA"/>
</dbReference>
<keyword evidence="2" id="KW-1185">Reference proteome</keyword>
<name>A0A165F173_9NEIS</name>
<reference evidence="2" key="1">
    <citation type="submission" date="2016-01" db="EMBL/GenBank/DDBJ databases">
        <title>Draft genome of Chromobacterium sp. F49.</title>
        <authorList>
            <person name="Hong K.W."/>
        </authorList>
    </citation>
    <scope>NUCLEOTIDE SEQUENCE [LARGE SCALE GENOMIC DNA]</scope>
    <source>
        <strain evidence="2">CN10</strain>
    </source>
</reference>
<comment type="caution">
    <text evidence="1">The sequence shown here is derived from an EMBL/GenBank/DDBJ whole genome shotgun (WGS) entry which is preliminary data.</text>
</comment>
<organism evidence="1 2">
    <name type="scientific">Crenobacter luteus</name>
    <dbReference type="NCBI Taxonomy" id="1452487"/>
    <lineage>
        <taxon>Bacteria</taxon>
        <taxon>Pseudomonadati</taxon>
        <taxon>Pseudomonadota</taxon>
        <taxon>Betaproteobacteria</taxon>
        <taxon>Neisseriales</taxon>
        <taxon>Neisseriaceae</taxon>
        <taxon>Crenobacter</taxon>
    </lineage>
</organism>
<protein>
    <recommendedName>
        <fullName evidence="3">DUF2793 domain-containing protein</fullName>
    </recommendedName>
</protein>
<sequence>MSSIDPNLGLNYGWTLGESGWDTGMDANLKRLGAVVGLSVKDRDLTTPPASPANGDRYLIPAAATGVWAGKTNQVAVRIADAWEYHAPKIGWLCYIEDEAKLSAFKSTGWSAGIAI</sequence>
<evidence type="ECO:0000313" key="1">
    <source>
        <dbReference type="EMBL" id="KZE29579.1"/>
    </source>
</evidence>